<dbReference type="AlphaFoldDB" id="A0A1F6GPU4"/>
<proteinExistence type="predicted"/>
<dbReference type="Pfam" id="PF01963">
    <property type="entry name" value="TraB_PrgY_gumN"/>
    <property type="match status" value="1"/>
</dbReference>
<evidence type="ECO:0000313" key="3">
    <source>
        <dbReference type="Proteomes" id="UP000177583"/>
    </source>
</evidence>
<gene>
    <name evidence="2" type="ORF">A2557_04180</name>
</gene>
<protein>
    <submittedName>
        <fullName evidence="2">Conjugal transfer protein TraB</fullName>
    </submittedName>
</protein>
<dbReference type="PANTHER" id="PTHR21530:SF7">
    <property type="entry name" value="TRAB DOMAIN-CONTAINING PROTEIN"/>
    <property type="match status" value="1"/>
</dbReference>
<comment type="caution">
    <text evidence="2">The sequence shown here is derived from an EMBL/GenBank/DDBJ whole genome shotgun (WGS) entry which is preliminary data.</text>
</comment>
<evidence type="ECO:0000313" key="2">
    <source>
        <dbReference type="EMBL" id="OGH00112.1"/>
    </source>
</evidence>
<evidence type="ECO:0000256" key="1">
    <source>
        <dbReference type="SAM" id="Phobius"/>
    </source>
</evidence>
<dbReference type="EMBL" id="MFNF01000050">
    <property type="protein sequence ID" value="OGH00112.1"/>
    <property type="molecule type" value="Genomic_DNA"/>
</dbReference>
<keyword evidence="1" id="KW-1133">Transmembrane helix</keyword>
<dbReference type="NCBIfam" id="TIGR00261">
    <property type="entry name" value="traB"/>
    <property type="match status" value="1"/>
</dbReference>
<organism evidence="2 3">
    <name type="scientific">Candidatus Lambdaproteobacteria bacterium RIFOXYD2_FULL_56_26</name>
    <dbReference type="NCBI Taxonomy" id="1817773"/>
    <lineage>
        <taxon>Bacteria</taxon>
        <taxon>Pseudomonadati</taxon>
        <taxon>Pseudomonadota</taxon>
        <taxon>Candidatus Lambdaproteobacteria</taxon>
    </lineage>
</organism>
<reference evidence="2 3" key="1">
    <citation type="journal article" date="2016" name="Nat. Commun.">
        <title>Thousands of microbial genomes shed light on interconnected biogeochemical processes in an aquifer system.</title>
        <authorList>
            <person name="Anantharaman K."/>
            <person name="Brown C.T."/>
            <person name="Hug L.A."/>
            <person name="Sharon I."/>
            <person name="Castelle C.J."/>
            <person name="Probst A.J."/>
            <person name="Thomas B.C."/>
            <person name="Singh A."/>
            <person name="Wilkins M.J."/>
            <person name="Karaoz U."/>
            <person name="Brodie E.L."/>
            <person name="Williams K.H."/>
            <person name="Hubbard S.S."/>
            <person name="Banfield J.F."/>
        </authorList>
    </citation>
    <scope>NUCLEOTIDE SEQUENCE [LARGE SCALE GENOMIC DNA]</scope>
</reference>
<name>A0A1F6GPU4_9PROT</name>
<keyword evidence="1" id="KW-0812">Transmembrane</keyword>
<keyword evidence="1" id="KW-0472">Membrane</keyword>
<dbReference type="InterPro" id="IPR046345">
    <property type="entry name" value="TraB_PrgY-like"/>
</dbReference>
<dbReference type="InterPro" id="IPR002816">
    <property type="entry name" value="TraB/PrgY/GumN_fam"/>
</dbReference>
<dbReference type="Proteomes" id="UP000177583">
    <property type="component" value="Unassembled WGS sequence"/>
</dbReference>
<accession>A0A1F6GPU4</accession>
<sequence length="381" mass="41183">MIEELQIGEKRFLLLGTAHISQESITEVIQAIEAHRPDSVCVELCQARFDSIKHPDHWKQMDVVRVVKEGKSGLLMANLVLSSFQKKMGDQLGVKPGAEMVAAVEAAEKIGAQVVLADRSVSVTLKRCWGRLGFFEKAKALAHLFSEGLSAPEITPEEIEALKQTDVLSEAISSLAKELPGVKEVLIDERDQYLAAKIKQAPGATVLAVVGAGHLAGILSWMEKEVDLEPLDQLPPPSRWVNLLKYGFPGLVLALFAYGFTFIDSQTSFEMAKRWFLANGILAGLGAALAGGHILTILVAFLAAPFTSLNPAIAAGWVSGLTEAWVRKPKVADFENLPQDITSLKGFWSNEITRILLVVVFSNLGSSLGSLIGIPLLAALL</sequence>
<feature type="transmembrane region" description="Helical" evidence="1">
    <location>
        <begin position="275"/>
        <end position="303"/>
    </location>
</feature>
<dbReference type="InterPro" id="IPR005230">
    <property type="entry name" value="TraB_bac"/>
</dbReference>
<feature type="transmembrane region" description="Helical" evidence="1">
    <location>
        <begin position="355"/>
        <end position="380"/>
    </location>
</feature>
<dbReference type="CDD" id="cd14726">
    <property type="entry name" value="TraB_PrgY-like"/>
    <property type="match status" value="1"/>
</dbReference>
<feature type="transmembrane region" description="Helical" evidence="1">
    <location>
        <begin position="243"/>
        <end position="263"/>
    </location>
</feature>
<dbReference type="PANTHER" id="PTHR21530">
    <property type="entry name" value="PHEROMONE SHUTDOWN PROTEIN"/>
    <property type="match status" value="1"/>
</dbReference>